<dbReference type="EMBL" id="JAMTCG010000003">
    <property type="protein sequence ID" value="MCP2160803.1"/>
    <property type="molecule type" value="Genomic_DNA"/>
</dbReference>
<gene>
    <name evidence="1" type="ORF">LX12_001990</name>
</gene>
<accession>A0ABT1H2J0</accession>
<dbReference type="Proteomes" id="UP001205740">
    <property type="component" value="Unassembled WGS sequence"/>
</dbReference>
<evidence type="ECO:0000313" key="1">
    <source>
        <dbReference type="EMBL" id="MCP2160803.1"/>
    </source>
</evidence>
<protein>
    <submittedName>
        <fullName evidence="1">Uncharacterized protein</fullName>
    </submittedName>
</protein>
<evidence type="ECO:0000313" key="2">
    <source>
        <dbReference type="Proteomes" id="UP001205740"/>
    </source>
</evidence>
<sequence>MPTIPSVNNTSKRCGRGDGTVCLEPRPCSSNRDLCWLLDKDELVTASHGVRFNNCALPVVLKPCAVYTNLTKLNRHSPSPAAPADNRRSGDHSCCSRGVTASFLAAAAAELLAEFHVMGRDSDLCGVRLNLLARPHLTGPHILALVKLGDWDAPRRSPRLLADYRYAAPFGRAVHPSISIAVGFVENQDVEVAGAGVYELVEVLDHGVHSRVAMARNFAQDVRERAGALGVQHGSTLPGQLTEQRQAARLFRCRAHP</sequence>
<proteinExistence type="predicted"/>
<name>A0ABT1H2J0_9NOCA</name>
<comment type="caution">
    <text evidence="1">The sequence shown here is derived from an EMBL/GenBank/DDBJ whole genome shotgun (WGS) entry which is preliminary data.</text>
</comment>
<organism evidence="1 2">
    <name type="scientific">Williamsia serinedens</name>
    <dbReference type="NCBI Taxonomy" id="391736"/>
    <lineage>
        <taxon>Bacteria</taxon>
        <taxon>Bacillati</taxon>
        <taxon>Actinomycetota</taxon>
        <taxon>Actinomycetes</taxon>
        <taxon>Mycobacteriales</taxon>
        <taxon>Nocardiaceae</taxon>
        <taxon>Williamsia</taxon>
    </lineage>
</organism>
<keyword evidence="2" id="KW-1185">Reference proteome</keyword>
<reference evidence="1 2" key="1">
    <citation type="submission" date="2022-06" db="EMBL/GenBank/DDBJ databases">
        <title>Genomic Encyclopedia of Archaeal and Bacterial Type Strains, Phase II (KMG-II): from individual species to whole genera.</title>
        <authorList>
            <person name="Goeker M."/>
        </authorList>
    </citation>
    <scope>NUCLEOTIDE SEQUENCE [LARGE SCALE GENOMIC DNA]</scope>
    <source>
        <strain evidence="1 2">DSM 45037</strain>
    </source>
</reference>